<dbReference type="OrthoDB" id="9895442at2759"/>
<evidence type="ECO:0000313" key="2">
    <source>
        <dbReference type="Proteomes" id="UP000770717"/>
    </source>
</evidence>
<gene>
    <name evidence="1" type="ORF">GDO78_019943</name>
</gene>
<reference evidence="1" key="1">
    <citation type="thesis" date="2020" institute="ProQuest LLC" country="789 East Eisenhower Parkway, Ann Arbor, MI, USA">
        <title>Comparative Genomics and Chromosome Evolution.</title>
        <authorList>
            <person name="Mudd A.B."/>
        </authorList>
    </citation>
    <scope>NUCLEOTIDE SEQUENCE</scope>
    <source>
        <strain evidence="1">HN-11 Male</strain>
        <tissue evidence="1">Kidney and liver</tissue>
    </source>
</reference>
<sequence length="129" mass="14900">MPCALLWTTSPFGIRVEKPAFLYGPSNSPILQQAVTSTSGPWGIDVKSNVLYTKKSEVFLQWQNEYRQREQAALQNSASQLLRETAWYDPTQPSQCLKDSARWSTFMWRDHSILGKEYVVNRHKFGIKM</sequence>
<dbReference type="PANTHER" id="PTHR31254:SF1">
    <property type="entry name" value="TEKTIN BUNDLE-INTERACTING PROTEIN 1"/>
    <property type="match status" value="1"/>
</dbReference>
<dbReference type="EMBL" id="WNTK01004444">
    <property type="protein sequence ID" value="KAG9464431.1"/>
    <property type="molecule type" value="Genomic_DNA"/>
</dbReference>
<dbReference type="AlphaFoldDB" id="A0A8J6BC24"/>
<dbReference type="InterPro" id="IPR029203">
    <property type="entry name" value="TKTI1"/>
</dbReference>
<evidence type="ECO:0000313" key="1">
    <source>
        <dbReference type="EMBL" id="KAG9464431.1"/>
    </source>
</evidence>
<dbReference type="Proteomes" id="UP000770717">
    <property type="component" value="Unassembled WGS sequence"/>
</dbReference>
<accession>A0A8J6BC24</accession>
<proteinExistence type="predicted"/>
<comment type="caution">
    <text evidence="1">The sequence shown here is derived from an EMBL/GenBank/DDBJ whole genome shotgun (WGS) entry which is preliminary data.</text>
</comment>
<keyword evidence="2" id="KW-1185">Reference proteome</keyword>
<organism evidence="1 2">
    <name type="scientific">Eleutherodactylus coqui</name>
    <name type="common">Puerto Rican coqui</name>
    <dbReference type="NCBI Taxonomy" id="57060"/>
    <lineage>
        <taxon>Eukaryota</taxon>
        <taxon>Metazoa</taxon>
        <taxon>Chordata</taxon>
        <taxon>Craniata</taxon>
        <taxon>Vertebrata</taxon>
        <taxon>Euteleostomi</taxon>
        <taxon>Amphibia</taxon>
        <taxon>Batrachia</taxon>
        <taxon>Anura</taxon>
        <taxon>Neobatrachia</taxon>
        <taxon>Hyloidea</taxon>
        <taxon>Eleutherodactylidae</taxon>
        <taxon>Eleutherodactylinae</taxon>
        <taxon>Eleutherodactylus</taxon>
        <taxon>Eleutherodactylus</taxon>
    </lineage>
</organism>
<protein>
    <submittedName>
        <fullName evidence="1">Uncharacterized protein</fullName>
    </submittedName>
</protein>
<dbReference type="PANTHER" id="PTHR31254">
    <property type="entry name" value="HYPOTHETICAL PROTEIN LOC690617"/>
    <property type="match status" value="1"/>
</dbReference>
<name>A0A8J6BC24_ELECQ</name>
<dbReference type="Pfam" id="PF15041">
    <property type="entry name" value="TKTI1"/>
    <property type="match status" value="1"/>
</dbReference>